<sequence>MQIPLIGEVTPLRAFFLFLFFYSNDSNNLSTWSTFLAGMLLSNLMEKLKGDKINYQEAGLYALVTFACLGYATLYLEQGRMMCFLALQSLFVPVYQIKVCKVINAEGNPEIDTKRLMSALTLLMVGLYVYDGLSGLTSGTMFLIYMPEIAKRMSPLPAIRTILFLLLVVCCCAPFGLVVLGAVYYEKEVMQAPEEYRNMVKMVVGARPESVPDYYKIIGVKRGAEPSEIKKVFRELSKLYHPDKTAGHPELQARFVEISDAVRKLTGKGSDRESFIKELENAELQDTITRCVYFCLLFALWFVMTMLSYMSRPKDPSAGGEEGDAPRVEAPKKPRVPMTRMQWMWLLLSVPIAWGWLWMENHWATVSEA</sequence>
<feature type="transmembrane region" description="Helical" evidence="1">
    <location>
        <begin position="287"/>
        <end position="307"/>
    </location>
</feature>
<dbReference type="SMART" id="SM00271">
    <property type="entry name" value="DnaJ"/>
    <property type="match status" value="1"/>
</dbReference>
<feature type="domain" description="J" evidence="2">
    <location>
        <begin position="213"/>
        <end position="279"/>
    </location>
</feature>
<dbReference type="Gene3D" id="1.10.287.110">
    <property type="entry name" value="DnaJ domain"/>
    <property type="match status" value="1"/>
</dbReference>
<name>A0A6U4RTZ7_HEMAN</name>
<evidence type="ECO:0000259" key="2">
    <source>
        <dbReference type="PROSITE" id="PS50076"/>
    </source>
</evidence>
<dbReference type="PANTHER" id="PTHR44825:SF1">
    <property type="entry name" value="DNAJ HOMOLOG SUBFAMILY C MEMBER 4"/>
    <property type="match status" value="1"/>
</dbReference>
<evidence type="ECO:0000256" key="1">
    <source>
        <dbReference type="SAM" id="Phobius"/>
    </source>
</evidence>
<feature type="transmembrane region" description="Helical" evidence="1">
    <location>
        <begin position="5"/>
        <end position="23"/>
    </location>
</feature>
<dbReference type="AlphaFoldDB" id="A0A6U4RTZ7"/>
<dbReference type="Pfam" id="PF00226">
    <property type="entry name" value="DnaJ"/>
    <property type="match status" value="1"/>
</dbReference>
<feature type="transmembrane region" description="Helical" evidence="1">
    <location>
        <begin position="127"/>
        <end position="146"/>
    </location>
</feature>
<dbReference type="PANTHER" id="PTHR44825">
    <property type="match status" value="1"/>
</dbReference>
<accession>A0A6U4RTZ7</accession>
<keyword evidence="1" id="KW-0812">Transmembrane</keyword>
<dbReference type="PRINTS" id="PR00625">
    <property type="entry name" value="JDOMAIN"/>
</dbReference>
<gene>
    <name evidence="3" type="ORF">HAND1043_LOCUS17304</name>
</gene>
<feature type="transmembrane region" description="Helical" evidence="1">
    <location>
        <begin position="343"/>
        <end position="359"/>
    </location>
</feature>
<dbReference type="EMBL" id="HBFK01028465">
    <property type="protein sequence ID" value="CAD8750798.1"/>
    <property type="molecule type" value="Transcribed_RNA"/>
</dbReference>
<keyword evidence="1" id="KW-0472">Membrane</keyword>
<dbReference type="InterPro" id="IPR036869">
    <property type="entry name" value="J_dom_sf"/>
</dbReference>
<organism evidence="3">
    <name type="scientific">Hemiselmis andersenii</name>
    <name type="common">Cryptophyte alga</name>
    <dbReference type="NCBI Taxonomy" id="464988"/>
    <lineage>
        <taxon>Eukaryota</taxon>
        <taxon>Cryptophyceae</taxon>
        <taxon>Cryptomonadales</taxon>
        <taxon>Hemiselmidaceae</taxon>
        <taxon>Hemiselmis</taxon>
    </lineage>
</organism>
<protein>
    <recommendedName>
        <fullName evidence="2">J domain-containing protein</fullName>
    </recommendedName>
</protein>
<reference evidence="3" key="1">
    <citation type="submission" date="2021-01" db="EMBL/GenBank/DDBJ databases">
        <authorList>
            <person name="Corre E."/>
            <person name="Pelletier E."/>
            <person name="Niang G."/>
            <person name="Scheremetjew M."/>
            <person name="Finn R."/>
            <person name="Kale V."/>
            <person name="Holt S."/>
            <person name="Cochrane G."/>
            <person name="Meng A."/>
            <person name="Brown T."/>
            <person name="Cohen L."/>
        </authorList>
    </citation>
    <scope>NUCLEOTIDE SEQUENCE</scope>
    <source>
        <strain evidence="3">CCMP441</strain>
    </source>
</reference>
<evidence type="ECO:0000313" key="3">
    <source>
        <dbReference type="EMBL" id="CAD8750798.1"/>
    </source>
</evidence>
<dbReference type="SUPFAM" id="SSF46565">
    <property type="entry name" value="Chaperone J-domain"/>
    <property type="match status" value="1"/>
</dbReference>
<dbReference type="InterPro" id="IPR001623">
    <property type="entry name" value="DnaJ_domain"/>
</dbReference>
<feature type="transmembrane region" description="Helical" evidence="1">
    <location>
        <begin position="58"/>
        <end position="76"/>
    </location>
</feature>
<proteinExistence type="predicted"/>
<dbReference type="PROSITE" id="PS50076">
    <property type="entry name" value="DNAJ_2"/>
    <property type="match status" value="1"/>
</dbReference>
<keyword evidence="1" id="KW-1133">Transmembrane helix</keyword>
<feature type="transmembrane region" description="Helical" evidence="1">
    <location>
        <begin position="158"/>
        <end position="185"/>
    </location>
</feature>
<dbReference type="InterPro" id="IPR052763">
    <property type="entry name" value="DnaJ_C4"/>
</dbReference>
<dbReference type="CDD" id="cd06257">
    <property type="entry name" value="DnaJ"/>
    <property type="match status" value="1"/>
</dbReference>